<dbReference type="Proteomes" id="UP000192411">
    <property type="component" value="Unassembled WGS sequence"/>
</dbReference>
<keyword evidence="2" id="KW-1185">Reference proteome</keyword>
<evidence type="ECO:0008006" key="3">
    <source>
        <dbReference type="Google" id="ProtNLM"/>
    </source>
</evidence>
<evidence type="ECO:0000313" key="1">
    <source>
        <dbReference type="EMBL" id="ORB67692.1"/>
    </source>
</evidence>
<accession>A0A1X0JY05</accession>
<organism evidence="1 2">
    <name type="scientific">Mycolicibacterium tusciae</name>
    <dbReference type="NCBI Taxonomy" id="75922"/>
    <lineage>
        <taxon>Bacteria</taxon>
        <taxon>Bacillati</taxon>
        <taxon>Actinomycetota</taxon>
        <taxon>Actinomycetes</taxon>
        <taxon>Mycobacteriales</taxon>
        <taxon>Mycobacteriaceae</taxon>
        <taxon>Mycolicibacterium</taxon>
    </lineage>
</organism>
<reference evidence="1 2" key="1">
    <citation type="submission" date="2017-02" db="EMBL/GenBank/DDBJ databases">
        <title>The new phylogeny of genus Mycobacterium.</title>
        <authorList>
            <person name="Tortoli E."/>
            <person name="Trovato A."/>
            <person name="Cirillo D.M."/>
        </authorList>
    </citation>
    <scope>NUCLEOTIDE SEQUENCE [LARGE SCALE GENOMIC DNA]</scope>
    <source>
        <strain evidence="1 2">DSM 44338</strain>
    </source>
</reference>
<dbReference type="EMBL" id="MVIM01000002">
    <property type="protein sequence ID" value="ORB67692.1"/>
    <property type="molecule type" value="Genomic_DNA"/>
</dbReference>
<protein>
    <recommendedName>
        <fullName evidence="3">DUF3168 domain-containing protein</fullName>
    </recommendedName>
</protein>
<proteinExistence type="predicted"/>
<sequence length="131" mass="14200">MIRPQAVVLPILRAALPGVSVVSVLPDVDHRTYPLIYVRRQGGTRNPNLPRKHSRPAVELEVYSADGLIEAEELYDAAIEALYAAVANQTVVPNVGHLQSILDAHESTQTASEVRDTWKVTGKVGLGLRAA</sequence>
<dbReference type="STRING" id="75922.BST47_04230"/>
<name>A0A1X0JY05_9MYCO</name>
<evidence type="ECO:0000313" key="2">
    <source>
        <dbReference type="Proteomes" id="UP000192411"/>
    </source>
</evidence>
<comment type="caution">
    <text evidence="1">The sequence shown here is derived from an EMBL/GenBank/DDBJ whole genome shotgun (WGS) entry which is preliminary data.</text>
</comment>
<dbReference type="OrthoDB" id="3687137at2"/>
<dbReference type="AlphaFoldDB" id="A0A1X0JY05"/>
<gene>
    <name evidence="1" type="ORF">BST47_04230</name>
</gene>
<dbReference type="RefSeq" id="WP_083123964.1">
    <property type="nucleotide sequence ID" value="NZ_MVIM01000002.1"/>
</dbReference>